<feature type="transmembrane region" description="Helical" evidence="1">
    <location>
        <begin position="6"/>
        <end position="28"/>
    </location>
</feature>
<name>A0A2S6I4T7_9BACT</name>
<reference evidence="2 3" key="1">
    <citation type="submission" date="2018-02" db="EMBL/GenBank/DDBJ databases">
        <title>Genomic Encyclopedia of Archaeal and Bacterial Type Strains, Phase II (KMG-II): from individual species to whole genera.</title>
        <authorList>
            <person name="Goeker M."/>
        </authorList>
    </citation>
    <scope>NUCLEOTIDE SEQUENCE [LARGE SCALE GENOMIC DNA]</scope>
    <source>
        <strain evidence="2 3">DSM 29526</strain>
    </source>
</reference>
<dbReference type="AlphaFoldDB" id="A0A2S6I4T7"/>
<accession>A0A2S6I4T7</accession>
<dbReference type="OrthoDB" id="1492576at2"/>
<evidence type="ECO:0000256" key="1">
    <source>
        <dbReference type="SAM" id="Phobius"/>
    </source>
</evidence>
<keyword evidence="3" id="KW-1185">Reference proteome</keyword>
<keyword evidence="1" id="KW-1133">Transmembrane helix</keyword>
<protein>
    <submittedName>
        <fullName evidence="2">Uncharacterized protein</fullName>
    </submittedName>
</protein>
<sequence>MANKKQIFSSLVVVLLLVGFPAVSFYYLKQGADYRRSALAEREDFGNMPDLYQFPAVRGELPETLRGAMTVVGWLDPTKEAGTRIYGETLDSLFQQFEESPNLYFTTLILGENPEQVADSFATRYNLPENDMISFLRADERTFARSAEQFKLPLGTYDSPGIQPVVALVDSSLTIVKHYDLARRDQTIGLVQLISLIIPLPEKQEIILDRGKEL</sequence>
<dbReference type="EMBL" id="PTJC01000006">
    <property type="protein sequence ID" value="PPK86168.1"/>
    <property type="molecule type" value="Genomic_DNA"/>
</dbReference>
<evidence type="ECO:0000313" key="2">
    <source>
        <dbReference type="EMBL" id="PPK86168.1"/>
    </source>
</evidence>
<proteinExistence type="predicted"/>
<dbReference type="RefSeq" id="WP_104420624.1">
    <property type="nucleotide sequence ID" value="NZ_PTJC01000006.1"/>
</dbReference>
<evidence type="ECO:0000313" key="3">
    <source>
        <dbReference type="Proteomes" id="UP000237662"/>
    </source>
</evidence>
<dbReference type="Proteomes" id="UP000237662">
    <property type="component" value="Unassembled WGS sequence"/>
</dbReference>
<keyword evidence="1" id="KW-0472">Membrane</keyword>
<comment type="caution">
    <text evidence="2">The sequence shown here is derived from an EMBL/GenBank/DDBJ whole genome shotgun (WGS) entry which is preliminary data.</text>
</comment>
<organism evidence="2 3">
    <name type="scientific">Neolewinella xylanilytica</name>
    <dbReference type="NCBI Taxonomy" id="1514080"/>
    <lineage>
        <taxon>Bacteria</taxon>
        <taxon>Pseudomonadati</taxon>
        <taxon>Bacteroidota</taxon>
        <taxon>Saprospiria</taxon>
        <taxon>Saprospirales</taxon>
        <taxon>Lewinellaceae</taxon>
        <taxon>Neolewinella</taxon>
    </lineage>
</organism>
<keyword evidence="1" id="KW-0812">Transmembrane</keyword>
<gene>
    <name evidence="2" type="ORF">CLV84_3087</name>
</gene>